<dbReference type="InterPro" id="IPR002104">
    <property type="entry name" value="Integrase_catalytic"/>
</dbReference>
<comment type="caution">
    <text evidence="4">The sequence shown here is derived from an EMBL/GenBank/DDBJ whole genome shotgun (WGS) entry which is preliminary data.</text>
</comment>
<dbReference type="Gene3D" id="1.10.443.10">
    <property type="entry name" value="Intergrase catalytic core"/>
    <property type="match status" value="1"/>
</dbReference>
<evidence type="ECO:0000313" key="4">
    <source>
        <dbReference type="EMBL" id="MFC7179293.1"/>
    </source>
</evidence>
<evidence type="ECO:0000256" key="2">
    <source>
        <dbReference type="SAM" id="MobiDB-lite"/>
    </source>
</evidence>
<evidence type="ECO:0000256" key="1">
    <source>
        <dbReference type="ARBA" id="ARBA00023172"/>
    </source>
</evidence>
<dbReference type="PANTHER" id="PTHR30349:SF64">
    <property type="entry name" value="PROPHAGE INTEGRASE INTD-RELATED"/>
    <property type="match status" value="1"/>
</dbReference>
<accession>A0ABW2FSJ8</accession>
<dbReference type="Proteomes" id="UP001596435">
    <property type="component" value="Unassembled WGS sequence"/>
</dbReference>
<gene>
    <name evidence="4" type="ORF">ACFQMG_06920</name>
</gene>
<organism evidence="4 5">
    <name type="scientific">Kitasatospora paranensis</name>
    <dbReference type="NCBI Taxonomy" id="258053"/>
    <lineage>
        <taxon>Bacteria</taxon>
        <taxon>Bacillati</taxon>
        <taxon>Actinomycetota</taxon>
        <taxon>Actinomycetes</taxon>
        <taxon>Kitasatosporales</taxon>
        <taxon>Streptomycetaceae</taxon>
        <taxon>Kitasatospora</taxon>
    </lineage>
</organism>
<dbReference type="PANTHER" id="PTHR30349">
    <property type="entry name" value="PHAGE INTEGRASE-RELATED"/>
    <property type="match status" value="1"/>
</dbReference>
<dbReference type="RefSeq" id="WP_345706340.1">
    <property type="nucleotide sequence ID" value="NZ_BAABKV010000001.1"/>
</dbReference>
<reference evidence="5" key="1">
    <citation type="journal article" date="2019" name="Int. J. Syst. Evol. Microbiol.">
        <title>The Global Catalogue of Microorganisms (GCM) 10K type strain sequencing project: providing services to taxonomists for standard genome sequencing and annotation.</title>
        <authorList>
            <consortium name="The Broad Institute Genomics Platform"/>
            <consortium name="The Broad Institute Genome Sequencing Center for Infectious Disease"/>
            <person name="Wu L."/>
            <person name="Ma J."/>
        </authorList>
    </citation>
    <scope>NUCLEOTIDE SEQUENCE [LARGE SCALE GENOMIC DNA]</scope>
    <source>
        <strain evidence="5">CGMCC 1.12859</strain>
    </source>
</reference>
<feature type="domain" description="Tyr recombinase" evidence="3">
    <location>
        <begin position="232"/>
        <end position="446"/>
    </location>
</feature>
<protein>
    <submittedName>
        <fullName evidence="4">Tyrosine-type recombinase/integrase</fullName>
    </submittedName>
</protein>
<feature type="region of interest" description="Disordered" evidence="2">
    <location>
        <begin position="451"/>
        <end position="471"/>
    </location>
</feature>
<dbReference type="InterPro" id="IPR050090">
    <property type="entry name" value="Tyrosine_recombinase_XerCD"/>
</dbReference>
<dbReference type="PROSITE" id="PS51898">
    <property type="entry name" value="TYR_RECOMBINASE"/>
    <property type="match status" value="1"/>
</dbReference>
<evidence type="ECO:0000313" key="5">
    <source>
        <dbReference type="Proteomes" id="UP001596435"/>
    </source>
</evidence>
<feature type="compositionally biased region" description="Pro residues" evidence="2">
    <location>
        <begin position="459"/>
        <end position="471"/>
    </location>
</feature>
<feature type="region of interest" description="Disordered" evidence="2">
    <location>
        <begin position="302"/>
        <end position="325"/>
    </location>
</feature>
<keyword evidence="5" id="KW-1185">Reference proteome</keyword>
<evidence type="ECO:0000259" key="3">
    <source>
        <dbReference type="PROSITE" id="PS51898"/>
    </source>
</evidence>
<sequence length="471" mass="52593">MATSYKVQFWEHRHRPDRRKPFMVRWSVAGREFSESFLTKTQADGRKAELITAARAGEPFDVDRGLPLSELRKEKQVTWYQLARNYVEKRWSGAPAKTRTTWADALATVTFELVKSKAGMPDRRVVRRALYSWGFNVNQWSKEAPPEIERALAWVAKNSVLVSAFEEPKTVRRLLDALAVKLDGKPAAATVTLRKRRIVNHIFGYAVEEGLLVVNPLPLVQWQPPEVEDELDPGVVVNPEQAALLMAAVGRQGRRGARLVGFFGCIYYAWMRPAEVVNLKIERCHLPAQGWGRLILDETRPRVGSSWTDDGTPHDKRGLKHRAAKATRPVPIPPELVAILRAHIDAYGVAPDGRLFRTSRDGMVQESGYGVVWKRARTEVLSPADCATPLGRRPYDLRHAGISLGLNSGVDPTEVARRAGHSVAVMLRVYAKCLHGTEDYANELISQRLARSSRAVPRAVPPADPGPDPGP</sequence>
<keyword evidence="1" id="KW-0233">DNA recombination</keyword>
<dbReference type="InterPro" id="IPR013762">
    <property type="entry name" value="Integrase-like_cat_sf"/>
</dbReference>
<dbReference type="InterPro" id="IPR011010">
    <property type="entry name" value="DNA_brk_join_enz"/>
</dbReference>
<proteinExistence type="predicted"/>
<dbReference type="SUPFAM" id="SSF56349">
    <property type="entry name" value="DNA breaking-rejoining enzymes"/>
    <property type="match status" value="1"/>
</dbReference>
<name>A0ABW2FSJ8_9ACTN</name>
<dbReference type="EMBL" id="JBHTAJ010000010">
    <property type="protein sequence ID" value="MFC7179293.1"/>
    <property type="molecule type" value="Genomic_DNA"/>
</dbReference>